<evidence type="ECO:0000313" key="2">
    <source>
        <dbReference type="EMBL" id="KYP32610.1"/>
    </source>
</evidence>
<evidence type="ECO:0000256" key="1">
    <source>
        <dbReference type="SAM" id="MobiDB-lite"/>
    </source>
</evidence>
<dbReference type="AlphaFoldDB" id="A0A151QQM2"/>
<dbReference type="PANTHER" id="PTHR35046">
    <property type="entry name" value="ZINC KNUCKLE (CCHC-TYPE) FAMILY PROTEIN"/>
    <property type="match status" value="1"/>
</dbReference>
<proteinExistence type="predicted"/>
<evidence type="ECO:0000313" key="3">
    <source>
        <dbReference type="Proteomes" id="UP000075243"/>
    </source>
</evidence>
<dbReference type="Proteomes" id="UP000075243">
    <property type="component" value="Unassembled WGS sequence"/>
</dbReference>
<evidence type="ECO:0008006" key="4">
    <source>
        <dbReference type="Google" id="ProtNLM"/>
    </source>
</evidence>
<organism evidence="2 3">
    <name type="scientific">Cajanus cajan</name>
    <name type="common">Pigeon pea</name>
    <name type="synonym">Cajanus indicus</name>
    <dbReference type="NCBI Taxonomy" id="3821"/>
    <lineage>
        <taxon>Eukaryota</taxon>
        <taxon>Viridiplantae</taxon>
        <taxon>Streptophyta</taxon>
        <taxon>Embryophyta</taxon>
        <taxon>Tracheophyta</taxon>
        <taxon>Spermatophyta</taxon>
        <taxon>Magnoliopsida</taxon>
        <taxon>eudicotyledons</taxon>
        <taxon>Gunneridae</taxon>
        <taxon>Pentapetalae</taxon>
        <taxon>rosids</taxon>
        <taxon>fabids</taxon>
        <taxon>Fabales</taxon>
        <taxon>Fabaceae</taxon>
        <taxon>Papilionoideae</taxon>
        <taxon>50 kb inversion clade</taxon>
        <taxon>NPAAA clade</taxon>
        <taxon>indigoferoid/millettioid clade</taxon>
        <taxon>Phaseoleae</taxon>
        <taxon>Cajanus</taxon>
    </lineage>
</organism>
<accession>A0A151QQM2</accession>
<dbReference type="EMBL" id="KQ485203">
    <property type="protein sequence ID" value="KYP32610.1"/>
    <property type="molecule type" value="Genomic_DNA"/>
</dbReference>
<name>A0A151QQM2_CAJCA</name>
<feature type="region of interest" description="Disordered" evidence="1">
    <location>
        <begin position="64"/>
        <end position="88"/>
    </location>
</feature>
<reference evidence="2" key="1">
    <citation type="journal article" date="2012" name="Nat. Biotechnol.">
        <title>Draft genome sequence of pigeonpea (Cajanus cajan), an orphan legume crop of resource-poor farmers.</title>
        <authorList>
            <person name="Varshney R.K."/>
            <person name="Chen W."/>
            <person name="Li Y."/>
            <person name="Bharti A.K."/>
            <person name="Saxena R.K."/>
            <person name="Schlueter J.A."/>
            <person name="Donoghue M.T."/>
            <person name="Azam S."/>
            <person name="Fan G."/>
            <person name="Whaley A.M."/>
            <person name="Farmer A.D."/>
            <person name="Sheridan J."/>
            <person name="Iwata A."/>
            <person name="Tuteja R."/>
            <person name="Penmetsa R.V."/>
            <person name="Wu W."/>
            <person name="Upadhyaya H.D."/>
            <person name="Yang S.P."/>
            <person name="Shah T."/>
            <person name="Saxena K.B."/>
            <person name="Michael T."/>
            <person name="McCombie W.R."/>
            <person name="Yang B."/>
            <person name="Zhang G."/>
            <person name="Yang H."/>
            <person name="Wang J."/>
            <person name="Spillane C."/>
            <person name="Cook D.R."/>
            <person name="May G.D."/>
            <person name="Xu X."/>
            <person name="Jackson S.A."/>
        </authorList>
    </citation>
    <scope>NUCLEOTIDE SEQUENCE [LARGE SCALE GENOMIC DNA]</scope>
</reference>
<gene>
    <name evidence="2" type="ORF">KK1_046671</name>
</gene>
<feature type="compositionally biased region" description="Low complexity" evidence="1">
    <location>
        <begin position="67"/>
        <end position="76"/>
    </location>
</feature>
<protein>
    <recommendedName>
        <fullName evidence="4">Retrotransposon gag domain-containing protein</fullName>
    </recommendedName>
</protein>
<keyword evidence="3" id="KW-1185">Reference proteome</keyword>
<dbReference type="PANTHER" id="PTHR35046:SF9">
    <property type="entry name" value="RNA-DIRECTED DNA POLYMERASE"/>
    <property type="match status" value="1"/>
</dbReference>
<sequence length="188" mass="21253">MDKLQRLQQKNMSVEEYRQKMELSLMMARIREEERLTITRFLSRGQIASQCPTKKTMILRGKEIYSEESSSSSSSSESEEEASDNEEKIEKLYPIDGDILMVKRLLGTQPCPTTLSQRENIFHTRCLVSKRSCSLIVDSGSCSNYCSTMLVNKLALTLIVGRVAPNARVANALCQNDARCNRSGAQCW</sequence>
<dbReference type="Gramene" id="C.cajan_40382.t">
    <property type="protein sequence ID" value="C.cajan_40382.t"/>
    <property type="gene ID" value="C.cajan_40382"/>
</dbReference>